<comment type="caution">
    <text evidence="1">The sequence shown here is derived from an EMBL/GenBank/DDBJ whole genome shotgun (WGS) entry which is preliminary data.</text>
</comment>
<sequence length="167" mass="18726">MITYHFLTFLKECEINLVSDKNGFRVAIGKGVTPRTKKLDCNDRKKAYLGYVLLVGFEGLKIANQELFNAFLDGLDYKFSPTLSIPKKHKILLSGNCEGDEFFVFKNKDQWVATLGDQSIVIRTQDQARAGIEFLGAIGKAKYGITKDYANHHLKGSSPLPESLFSE</sequence>
<dbReference type="EMBL" id="AADV02000108">
    <property type="protein sequence ID" value="EAM48882.1"/>
    <property type="molecule type" value="Genomic_DNA"/>
</dbReference>
<accession>Q4BYA9</accession>
<name>Q4BYA9_CROWT</name>
<gene>
    <name evidence="1" type="ORF">CwatDRAFT_1548</name>
</gene>
<dbReference type="RefSeq" id="WP_007307352.1">
    <property type="nucleotide sequence ID" value="NZ_AADV02000108.1"/>
</dbReference>
<proteinExistence type="predicted"/>
<keyword evidence="2" id="KW-1185">Reference proteome</keyword>
<reference evidence="1" key="2">
    <citation type="submission" date="2005-06" db="EMBL/GenBank/DDBJ databases">
        <title>Sequencing of the draft genome and assembly of Crocosphaera watsonii WH 8501.</title>
        <authorList>
            <consortium name="US DOE Joint Genome Institute (JGI-PGF)"/>
            <person name="Copeland A."/>
            <person name="Lucas S."/>
            <person name="Lapidus A."/>
            <person name="Barry K."/>
            <person name="Detter C."/>
            <person name="Glavina T."/>
            <person name="Hammon N."/>
            <person name="Israni S."/>
            <person name="Pitluck S."/>
            <person name="Richardson P."/>
        </authorList>
    </citation>
    <scope>NUCLEOTIDE SEQUENCE [LARGE SCALE GENOMIC DNA]</scope>
    <source>
        <strain evidence="1">WH 8501</strain>
    </source>
</reference>
<dbReference type="KEGG" id="cwa:CwatDRAFT_1548"/>
<protein>
    <submittedName>
        <fullName evidence="1">Uncharacterized protein</fullName>
    </submittedName>
</protein>
<dbReference type="Proteomes" id="UP000003922">
    <property type="component" value="Unassembled WGS sequence"/>
</dbReference>
<organism evidence="1 2">
    <name type="scientific">Crocosphaera watsonii WH 8501</name>
    <dbReference type="NCBI Taxonomy" id="165597"/>
    <lineage>
        <taxon>Bacteria</taxon>
        <taxon>Bacillati</taxon>
        <taxon>Cyanobacteriota</taxon>
        <taxon>Cyanophyceae</taxon>
        <taxon>Oscillatoriophycideae</taxon>
        <taxon>Chroococcales</taxon>
        <taxon>Aphanothecaceae</taxon>
        <taxon>Crocosphaera</taxon>
    </lineage>
</organism>
<evidence type="ECO:0000313" key="1">
    <source>
        <dbReference type="EMBL" id="EAM48882.1"/>
    </source>
</evidence>
<evidence type="ECO:0000313" key="2">
    <source>
        <dbReference type="Proteomes" id="UP000003922"/>
    </source>
</evidence>
<dbReference type="AlphaFoldDB" id="Q4BYA9"/>
<reference evidence="1" key="3">
    <citation type="submission" date="2016-12" db="EMBL/GenBank/DDBJ databases">
        <title>Annotation of the draft genome assembly of Crocosphaera watsonii WH 8501.</title>
        <authorList>
            <consortium name="US DOE Joint Genome Institute (JGI-ORNL)"/>
            <person name="Larimer F."/>
            <person name="Land M."/>
        </authorList>
    </citation>
    <scope>NUCLEOTIDE SEQUENCE</scope>
    <source>
        <strain evidence="1">WH 8501</strain>
    </source>
</reference>
<reference evidence="1" key="1">
    <citation type="submission" date="2004-02" db="EMBL/GenBank/DDBJ databases">
        <authorList>
            <consortium name="DOE Joint Genome Institute"/>
        </authorList>
    </citation>
    <scope>NUCLEOTIDE SEQUENCE [LARGE SCALE GENOMIC DNA]</scope>
    <source>
        <strain evidence="1">WH 8501</strain>
    </source>
</reference>